<name>A0A379D8S3_9FIRM</name>
<dbReference type="Gene3D" id="3.20.20.70">
    <property type="entry name" value="Aldolase class I"/>
    <property type="match status" value="1"/>
</dbReference>
<evidence type="ECO:0000256" key="8">
    <source>
        <dbReference type="ARBA" id="ARBA00022679"/>
    </source>
</evidence>
<evidence type="ECO:0000256" key="1">
    <source>
        <dbReference type="ARBA" id="ARBA00003237"/>
    </source>
</evidence>
<dbReference type="InterPro" id="IPR004393">
    <property type="entry name" value="NadC"/>
</dbReference>
<evidence type="ECO:0000256" key="7">
    <source>
        <dbReference type="ARBA" id="ARBA00022676"/>
    </source>
</evidence>
<keyword evidence="8 12" id="KW-0808">Transferase</keyword>
<dbReference type="InterPro" id="IPR037128">
    <property type="entry name" value="Quinolinate_PRibosylTase_N_sf"/>
</dbReference>
<dbReference type="FunFam" id="3.20.20.70:FF:000030">
    <property type="entry name" value="Nicotinate-nucleotide pyrophosphorylase, carboxylating"/>
    <property type="match status" value="1"/>
</dbReference>
<evidence type="ECO:0000313" key="15">
    <source>
        <dbReference type="EMBL" id="SUB74307.1"/>
    </source>
</evidence>
<evidence type="ECO:0000256" key="9">
    <source>
        <dbReference type="ARBA" id="ARBA00033102"/>
    </source>
</evidence>
<evidence type="ECO:0000313" key="16">
    <source>
        <dbReference type="Proteomes" id="UP000254777"/>
    </source>
</evidence>
<keyword evidence="6" id="KW-0662">Pyridine nucleotide biosynthesis</keyword>
<sequence>MQKLENFQIDDYLKMALKEDVTHEDVTTNAIYTSKKRASVELLSKDEGVIAGIDVFKRVFQLIDSDVEFEIYKEDGAEVKKGDLIAKVFGDVRTLLTGERTALNYMQRMSGVATYANKLVKALNDPKTQIVDTRKTTPNMRIFEKYAAKVGGAKNHRYNLSDAILLKDNHIAAAGSVFEAVNMARNYASFVTKIEVEVENLEMVSEAVDAGADIIMLDNMDVETIKKAIEIINGTAYIELSGNVSLENVDKYRGLGADFISSGSITHSAKILDLSMKNLKIEE</sequence>
<organism evidence="15 16">
    <name type="scientific">Peptoniphilus indolicus</name>
    <dbReference type="NCBI Taxonomy" id="33030"/>
    <lineage>
        <taxon>Bacteria</taxon>
        <taxon>Bacillati</taxon>
        <taxon>Bacillota</taxon>
        <taxon>Tissierellia</taxon>
        <taxon>Tissierellales</taxon>
        <taxon>Peptoniphilaceae</taxon>
        <taxon>Peptoniphilus</taxon>
    </lineage>
</organism>
<protein>
    <recommendedName>
        <fullName evidence="11">Probable nicotinate-nucleotide pyrophosphorylase [carboxylating]</fullName>
        <ecNumber evidence="5">2.4.2.19</ecNumber>
    </recommendedName>
    <alternativeName>
        <fullName evidence="9">Quinolinate phosphoribosyltransferase [decarboxylating]</fullName>
    </alternativeName>
</protein>
<dbReference type="InterPro" id="IPR013785">
    <property type="entry name" value="Aldolase_TIM"/>
</dbReference>
<evidence type="ECO:0000256" key="4">
    <source>
        <dbReference type="ARBA" id="ARBA00011218"/>
    </source>
</evidence>
<gene>
    <name evidence="15" type="primary">nadC</name>
    <name evidence="15" type="ORF">NCTC11088_00037</name>
</gene>
<dbReference type="FunFam" id="3.90.1170.20:FF:000001">
    <property type="entry name" value="Nicotinate-nucleotide diphosphorylase (Carboxylating)"/>
    <property type="match status" value="1"/>
</dbReference>
<comment type="pathway">
    <text evidence="2">Cofactor biosynthesis; NAD(+) biosynthesis; nicotinate D-ribonucleotide from quinolinate: step 1/1.</text>
</comment>
<comment type="function">
    <text evidence="1">Involved in the catabolism of quinolinic acid (QA).</text>
</comment>
<evidence type="ECO:0000256" key="2">
    <source>
        <dbReference type="ARBA" id="ARBA00004893"/>
    </source>
</evidence>
<dbReference type="InterPro" id="IPR022412">
    <property type="entry name" value="Quinolinate_PRibosylTrfase_N"/>
</dbReference>
<evidence type="ECO:0000256" key="6">
    <source>
        <dbReference type="ARBA" id="ARBA00022642"/>
    </source>
</evidence>
<dbReference type="Gene3D" id="3.90.1170.20">
    <property type="entry name" value="Quinolinate phosphoribosyl transferase, N-terminal domain"/>
    <property type="match status" value="1"/>
</dbReference>
<proteinExistence type="inferred from homology"/>
<dbReference type="GO" id="GO:0005737">
    <property type="term" value="C:cytoplasm"/>
    <property type="evidence" value="ECO:0007669"/>
    <property type="project" value="TreeGrafter"/>
</dbReference>
<keyword evidence="7 12" id="KW-0328">Glycosyltransferase</keyword>
<evidence type="ECO:0000256" key="5">
    <source>
        <dbReference type="ARBA" id="ARBA00011944"/>
    </source>
</evidence>
<dbReference type="RefSeq" id="WP_004822359.1">
    <property type="nucleotide sequence ID" value="NZ_UGTH01000001.1"/>
</dbReference>
<dbReference type="PIRSF" id="PIRSF006250">
    <property type="entry name" value="NadC_ModD"/>
    <property type="match status" value="1"/>
</dbReference>
<dbReference type="GO" id="GO:0034213">
    <property type="term" value="P:quinolinate catabolic process"/>
    <property type="evidence" value="ECO:0007669"/>
    <property type="project" value="TreeGrafter"/>
</dbReference>
<comment type="subunit">
    <text evidence="4">Hexamer formed by 3 homodimers.</text>
</comment>
<dbReference type="GO" id="GO:0009435">
    <property type="term" value="P:NAD+ biosynthetic process"/>
    <property type="evidence" value="ECO:0007669"/>
    <property type="project" value="UniProtKB-UniPathway"/>
</dbReference>
<dbReference type="EC" id="2.4.2.19" evidence="5"/>
<dbReference type="InterPro" id="IPR002638">
    <property type="entry name" value="Quinolinate_PRibosylTrfase_C"/>
</dbReference>
<dbReference type="PANTHER" id="PTHR32179">
    <property type="entry name" value="NICOTINATE-NUCLEOTIDE PYROPHOSPHORYLASE [CARBOXYLATING]"/>
    <property type="match status" value="1"/>
</dbReference>
<accession>A0A379D8S3</accession>
<evidence type="ECO:0000256" key="11">
    <source>
        <dbReference type="ARBA" id="ARBA00069173"/>
    </source>
</evidence>
<evidence type="ECO:0000259" key="14">
    <source>
        <dbReference type="Pfam" id="PF02749"/>
    </source>
</evidence>
<feature type="domain" description="Quinolinate phosphoribosyl transferase N-terminal" evidence="14">
    <location>
        <begin position="25"/>
        <end position="110"/>
    </location>
</feature>
<dbReference type="UniPathway" id="UPA00253">
    <property type="reaction ID" value="UER00331"/>
</dbReference>
<dbReference type="InterPro" id="IPR036068">
    <property type="entry name" value="Nicotinate_pribotase-like_C"/>
</dbReference>
<evidence type="ECO:0000256" key="12">
    <source>
        <dbReference type="PIRNR" id="PIRNR006250"/>
    </source>
</evidence>
<comment type="similarity">
    <text evidence="3 12">Belongs to the NadC/ModD family.</text>
</comment>
<dbReference type="AlphaFoldDB" id="A0A379D8S3"/>
<dbReference type="SUPFAM" id="SSF54675">
    <property type="entry name" value="Nicotinate/Quinolinate PRTase N-terminal domain-like"/>
    <property type="match status" value="1"/>
</dbReference>
<comment type="catalytic activity">
    <reaction evidence="10">
        <text>nicotinate beta-D-ribonucleotide + CO2 + diphosphate = quinolinate + 5-phospho-alpha-D-ribose 1-diphosphate + 2 H(+)</text>
        <dbReference type="Rhea" id="RHEA:12733"/>
        <dbReference type="ChEBI" id="CHEBI:15378"/>
        <dbReference type="ChEBI" id="CHEBI:16526"/>
        <dbReference type="ChEBI" id="CHEBI:29959"/>
        <dbReference type="ChEBI" id="CHEBI:33019"/>
        <dbReference type="ChEBI" id="CHEBI:57502"/>
        <dbReference type="ChEBI" id="CHEBI:58017"/>
        <dbReference type="EC" id="2.4.2.19"/>
    </reaction>
</comment>
<dbReference type="NCBIfam" id="TIGR00078">
    <property type="entry name" value="nadC"/>
    <property type="match status" value="1"/>
</dbReference>
<dbReference type="Pfam" id="PF01729">
    <property type="entry name" value="QRPTase_C"/>
    <property type="match status" value="1"/>
</dbReference>
<reference evidence="15 16" key="1">
    <citation type="submission" date="2018-06" db="EMBL/GenBank/DDBJ databases">
        <authorList>
            <consortium name="Pathogen Informatics"/>
            <person name="Doyle S."/>
        </authorList>
    </citation>
    <scope>NUCLEOTIDE SEQUENCE [LARGE SCALE GENOMIC DNA]</scope>
    <source>
        <strain evidence="15 16">NCTC11088</strain>
    </source>
</reference>
<dbReference type="PANTHER" id="PTHR32179:SF3">
    <property type="entry name" value="NICOTINATE-NUCLEOTIDE PYROPHOSPHORYLASE [CARBOXYLATING]"/>
    <property type="match status" value="1"/>
</dbReference>
<dbReference type="Proteomes" id="UP000254777">
    <property type="component" value="Unassembled WGS sequence"/>
</dbReference>
<dbReference type="EMBL" id="UGTH01000001">
    <property type="protein sequence ID" value="SUB74307.1"/>
    <property type="molecule type" value="Genomic_DNA"/>
</dbReference>
<dbReference type="CDD" id="cd01572">
    <property type="entry name" value="QPRTase"/>
    <property type="match status" value="1"/>
</dbReference>
<dbReference type="GO" id="GO:0004514">
    <property type="term" value="F:nicotinate-nucleotide diphosphorylase (carboxylating) activity"/>
    <property type="evidence" value="ECO:0007669"/>
    <property type="project" value="UniProtKB-EC"/>
</dbReference>
<feature type="domain" description="Quinolinate phosphoribosyl transferase C-terminal" evidence="13">
    <location>
        <begin position="112"/>
        <end position="277"/>
    </location>
</feature>
<dbReference type="InterPro" id="IPR027277">
    <property type="entry name" value="NadC/ModD"/>
</dbReference>
<evidence type="ECO:0000256" key="10">
    <source>
        <dbReference type="ARBA" id="ARBA00047445"/>
    </source>
</evidence>
<evidence type="ECO:0000259" key="13">
    <source>
        <dbReference type="Pfam" id="PF01729"/>
    </source>
</evidence>
<dbReference type="SUPFAM" id="SSF51690">
    <property type="entry name" value="Nicotinate/Quinolinate PRTase C-terminal domain-like"/>
    <property type="match status" value="1"/>
</dbReference>
<dbReference type="Pfam" id="PF02749">
    <property type="entry name" value="QRPTase_N"/>
    <property type="match status" value="1"/>
</dbReference>
<evidence type="ECO:0000256" key="3">
    <source>
        <dbReference type="ARBA" id="ARBA00009400"/>
    </source>
</evidence>